<proteinExistence type="predicted"/>
<dbReference type="EMBL" id="MU005583">
    <property type="protein sequence ID" value="KAF2683880.1"/>
    <property type="molecule type" value="Genomic_DNA"/>
</dbReference>
<feature type="domain" description="Zn(2)-C6 fungal-type" evidence="2">
    <location>
        <begin position="11"/>
        <end position="41"/>
    </location>
</feature>
<evidence type="ECO:0000313" key="3">
    <source>
        <dbReference type="EMBL" id="KAF2683880.1"/>
    </source>
</evidence>
<dbReference type="Gene3D" id="4.10.240.10">
    <property type="entry name" value="Zn(2)-C6 fungal-type DNA-binding domain"/>
    <property type="match status" value="1"/>
</dbReference>
<evidence type="ECO:0000256" key="1">
    <source>
        <dbReference type="ARBA" id="ARBA00023242"/>
    </source>
</evidence>
<evidence type="ECO:0000259" key="2">
    <source>
        <dbReference type="PROSITE" id="PS50048"/>
    </source>
</evidence>
<keyword evidence="4" id="KW-1185">Reference proteome</keyword>
<gene>
    <name evidence="3" type="ORF">K458DRAFT_404797</name>
</gene>
<dbReference type="SUPFAM" id="SSF57701">
    <property type="entry name" value="Zn2/Cys6 DNA-binding domain"/>
    <property type="match status" value="1"/>
</dbReference>
<sequence>MIPVTQKASNTCTYCRIRKQRCDRELPSCSRCSVKLRPCDYTWIKDAPNYTEPLVAHTGPLFVPRGSCCSDLSLRGRDELLQATAAGTHREPGSASTLSELVTDVLDQAGTFVSAIMEEYAPSVHQWCPLANEDMLRNGWNGSFDNAPSDAPVKRMVVLRMVGASERESGVNRREAGA</sequence>
<protein>
    <recommendedName>
        <fullName evidence="2">Zn(2)-C6 fungal-type domain-containing protein</fullName>
    </recommendedName>
</protein>
<evidence type="ECO:0000313" key="4">
    <source>
        <dbReference type="Proteomes" id="UP000799291"/>
    </source>
</evidence>
<dbReference type="PROSITE" id="PS50048">
    <property type="entry name" value="ZN2_CY6_FUNGAL_2"/>
    <property type="match status" value="1"/>
</dbReference>
<dbReference type="CDD" id="cd00067">
    <property type="entry name" value="GAL4"/>
    <property type="match status" value="1"/>
</dbReference>
<dbReference type="AlphaFoldDB" id="A0A6G1J109"/>
<dbReference type="InterPro" id="IPR036864">
    <property type="entry name" value="Zn2-C6_fun-type_DNA-bd_sf"/>
</dbReference>
<dbReference type="InterPro" id="IPR001138">
    <property type="entry name" value="Zn2Cys6_DnaBD"/>
</dbReference>
<dbReference type="GO" id="GO:0000981">
    <property type="term" value="F:DNA-binding transcription factor activity, RNA polymerase II-specific"/>
    <property type="evidence" value="ECO:0007669"/>
    <property type="project" value="InterPro"/>
</dbReference>
<dbReference type="SMART" id="SM00066">
    <property type="entry name" value="GAL4"/>
    <property type="match status" value="1"/>
</dbReference>
<dbReference type="Proteomes" id="UP000799291">
    <property type="component" value="Unassembled WGS sequence"/>
</dbReference>
<name>A0A6G1J109_9PLEO</name>
<keyword evidence="1" id="KW-0539">Nucleus</keyword>
<organism evidence="3 4">
    <name type="scientific">Lentithecium fluviatile CBS 122367</name>
    <dbReference type="NCBI Taxonomy" id="1168545"/>
    <lineage>
        <taxon>Eukaryota</taxon>
        <taxon>Fungi</taxon>
        <taxon>Dikarya</taxon>
        <taxon>Ascomycota</taxon>
        <taxon>Pezizomycotina</taxon>
        <taxon>Dothideomycetes</taxon>
        <taxon>Pleosporomycetidae</taxon>
        <taxon>Pleosporales</taxon>
        <taxon>Massarineae</taxon>
        <taxon>Lentitheciaceae</taxon>
        <taxon>Lentithecium</taxon>
    </lineage>
</organism>
<accession>A0A6G1J109</accession>
<dbReference type="GO" id="GO:0008270">
    <property type="term" value="F:zinc ion binding"/>
    <property type="evidence" value="ECO:0007669"/>
    <property type="project" value="InterPro"/>
</dbReference>
<dbReference type="OrthoDB" id="3862662at2759"/>
<dbReference type="PROSITE" id="PS00463">
    <property type="entry name" value="ZN2_CY6_FUNGAL_1"/>
    <property type="match status" value="1"/>
</dbReference>
<dbReference type="Pfam" id="PF00172">
    <property type="entry name" value="Zn_clus"/>
    <property type="match status" value="1"/>
</dbReference>
<reference evidence="3" key="1">
    <citation type="journal article" date="2020" name="Stud. Mycol.">
        <title>101 Dothideomycetes genomes: a test case for predicting lifestyles and emergence of pathogens.</title>
        <authorList>
            <person name="Haridas S."/>
            <person name="Albert R."/>
            <person name="Binder M."/>
            <person name="Bloem J."/>
            <person name="Labutti K."/>
            <person name="Salamov A."/>
            <person name="Andreopoulos B."/>
            <person name="Baker S."/>
            <person name="Barry K."/>
            <person name="Bills G."/>
            <person name="Bluhm B."/>
            <person name="Cannon C."/>
            <person name="Castanera R."/>
            <person name="Culley D."/>
            <person name="Daum C."/>
            <person name="Ezra D."/>
            <person name="Gonzalez J."/>
            <person name="Henrissat B."/>
            <person name="Kuo A."/>
            <person name="Liang C."/>
            <person name="Lipzen A."/>
            <person name="Lutzoni F."/>
            <person name="Magnuson J."/>
            <person name="Mondo S."/>
            <person name="Nolan M."/>
            <person name="Ohm R."/>
            <person name="Pangilinan J."/>
            <person name="Park H.-J."/>
            <person name="Ramirez L."/>
            <person name="Alfaro M."/>
            <person name="Sun H."/>
            <person name="Tritt A."/>
            <person name="Yoshinaga Y."/>
            <person name="Zwiers L.-H."/>
            <person name="Turgeon B."/>
            <person name="Goodwin S."/>
            <person name="Spatafora J."/>
            <person name="Crous P."/>
            <person name="Grigoriev I."/>
        </authorList>
    </citation>
    <scope>NUCLEOTIDE SEQUENCE</scope>
    <source>
        <strain evidence="3">CBS 122367</strain>
    </source>
</reference>